<evidence type="ECO:0000313" key="1">
    <source>
        <dbReference type="EMBL" id="GAI07475.1"/>
    </source>
</evidence>
<proteinExistence type="predicted"/>
<comment type="caution">
    <text evidence="1">The sequence shown here is derived from an EMBL/GenBank/DDBJ whole genome shotgun (WGS) entry which is preliminary data.</text>
</comment>
<sequence>EVPEIPFTPPSTLKYPIKITDRFDMTFTYELVPDQYGLVSYSEEAEVKAVLRKPVAWR</sequence>
<organism evidence="1">
    <name type="scientific">marine sediment metagenome</name>
    <dbReference type="NCBI Taxonomy" id="412755"/>
    <lineage>
        <taxon>unclassified sequences</taxon>
        <taxon>metagenomes</taxon>
        <taxon>ecological metagenomes</taxon>
    </lineage>
</organism>
<reference evidence="1" key="1">
    <citation type="journal article" date="2014" name="Front. Microbiol.">
        <title>High frequency of phylogenetically diverse reductive dehalogenase-homologous genes in deep subseafloor sedimentary metagenomes.</title>
        <authorList>
            <person name="Kawai M."/>
            <person name="Futagami T."/>
            <person name="Toyoda A."/>
            <person name="Takaki Y."/>
            <person name="Nishi S."/>
            <person name="Hori S."/>
            <person name="Arai W."/>
            <person name="Tsubouchi T."/>
            <person name="Morono Y."/>
            <person name="Uchiyama I."/>
            <person name="Ito T."/>
            <person name="Fujiyama A."/>
            <person name="Inagaki F."/>
            <person name="Takami H."/>
        </authorList>
    </citation>
    <scope>NUCLEOTIDE SEQUENCE</scope>
    <source>
        <strain evidence="1">Expedition CK06-06</strain>
    </source>
</reference>
<protein>
    <submittedName>
        <fullName evidence="1">Uncharacterized protein</fullName>
    </submittedName>
</protein>
<feature type="non-terminal residue" evidence="1">
    <location>
        <position position="1"/>
    </location>
</feature>
<gene>
    <name evidence="1" type="ORF">S06H3_15078</name>
</gene>
<dbReference type="EMBL" id="BARV01007401">
    <property type="protein sequence ID" value="GAI07475.1"/>
    <property type="molecule type" value="Genomic_DNA"/>
</dbReference>
<dbReference type="AlphaFoldDB" id="X1LYK3"/>
<name>X1LYK3_9ZZZZ</name>
<accession>X1LYK3</accession>